<name>F0ZJ46_DICPU</name>
<dbReference type="eggNOG" id="ENOG502SB9H">
    <property type="taxonomic scope" value="Eukaryota"/>
</dbReference>
<dbReference type="PANTHER" id="PTHR43240:SF8">
    <property type="entry name" value="PHENYLACETIC ACID DEGRADATION-RELATED PROTEIN"/>
    <property type="match status" value="1"/>
</dbReference>
<dbReference type="GO" id="GO:0005829">
    <property type="term" value="C:cytosol"/>
    <property type="evidence" value="ECO:0000318"/>
    <property type="project" value="GO_Central"/>
</dbReference>
<dbReference type="EMBL" id="GL871039">
    <property type="protein sequence ID" value="EGC36065.1"/>
    <property type="molecule type" value="Genomic_DNA"/>
</dbReference>
<feature type="domain" description="Thioesterase" evidence="2">
    <location>
        <begin position="136"/>
        <end position="212"/>
    </location>
</feature>
<dbReference type="RefSeq" id="XP_003287440.1">
    <property type="nucleotide sequence ID" value="XM_003287392.1"/>
</dbReference>
<organism evidence="3 4">
    <name type="scientific">Dictyostelium purpureum</name>
    <name type="common">Slime mold</name>
    <dbReference type="NCBI Taxonomy" id="5786"/>
    <lineage>
        <taxon>Eukaryota</taxon>
        <taxon>Amoebozoa</taxon>
        <taxon>Evosea</taxon>
        <taxon>Eumycetozoa</taxon>
        <taxon>Dictyostelia</taxon>
        <taxon>Dictyosteliales</taxon>
        <taxon>Dictyosteliaceae</taxon>
        <taxon>Dictyostelium</taxon>
    </lineage>
</organism>
<dbReference type="PANTHER" id="PTHR43240">
    <property type="entry name" value="1,4-DIHYDROXY-2-NAPHTHOYL-COA THIOESTERASE 1"/>
    <property type="match status" value="1"/>
</dbReference>
<evidence type="ECO:0000256" key="1">
    <source>
        <dbReference type="ARBA" id="ARBA00022801"/>
    </source>
</evidence>
<dbReference type="InParanoid" id="F0ZJ46"/>
<keyword evidence="4" id="KW-1185">Reference proteome</keyword>
<dbReference type="FunFam" id="3.10.129.10:FF:000132">
    <property type="entry name" value="PaaI family thioesterase"/>
    <property type="match status" value="1"/>
</dbReference>
<protein>
    <recommendedName>
        <fullName evidence="2">Thioesterase domain-containing protein</fullName>
    </recommendedName>
</protein>
<dbReference type="SUPFAM" id="SSF54637">
    <property type="entry name" value="Thioesterase/thiol ester dehydrase-isomerase"/>
    <property type="match status" value="1"/>
</dbReference>
<dbReference type="InterPro" id="IPR029069">
    <property type="entry name" value="HotDog_dom_sf"/>
</dbReference>
<dbReference type="VEuPathDB" id="AmoebaDB:DICPUDRAFT_151547"/>
<keyword evidence="1" id="KW-0378">Hydrolase</keyword>
<dbReference type="GeneID" id="10500325"/>
<gene>
    <name evidence="3" type="ORF">DICPUDRAFT_151547</name>
</gene>
<evidence type="ECO:0000313" key="4">
    <source>
        <dbReference type="Proteomes" id="UP000001064"/>
    </source>
</evidence>
<dbReference type="CDD" id="cd03443">
    <property type="entry name" value="PaaI_thioesterase"/>
    <property type="match status" value="1"/>
</dbReference>
<reference evidence="4" key="1">
    <citation type="journal article" date="2011" name="Genome Biol.">
        <title>Comparative genomics of the social amoebae Dictyostelium discoideum and Dictyostelium purpureum.</title>
        <authorList>
            <consortium name="US DOE Joint Genome Institute (JGI-PGF)"/>
            <person name="Sucgang R."/>
            <person name="Kuo A."/>
            <person name="Tian X."/>
            <person name="Salerno W."/>
            <person name="Parikh A."/>
            <person name="Feasley C.L."/>
            <person name="Dalin E."/>
            <person name="Tu H."/>
            <person name="Huang E."/>
            <person name="Barry K."/>
            <person name="Lindquist E."/>
            <person name="Shapiro H."/>
            <person name="Bruce D."/>
            <person name="Schmutz J."/>
            <person name="Salamov A."/>
            <person name="Fey P."/>
            <person name="Gaudet P."/>
            <person name="Anjard C."/>
            <person name="Babu M.M."/>
            <person name="Basu S."/>
            <person name="Bushmanova Y."/>
            <person name="van der Wel H."/>
            <person name="Katoh-Kurasawa M."/>
            <person name="Dinh C."/>
            <person name="Coutinho P.M."/>
            <person name="Saito T."/>
            <person name="Elias M."/>
            <person name="Schaap P."/>
            <person name="Kay R.R."/>
            <person name="Henrissat B."/>
            <person name="Eichinger L."/>
            <person name="Rivero F."/>
            <person name="Putnam N.H."/>
            <person name="West C.M."/>
            <person name="Loomis W.F."/>
            <person name="Chisholm R.L."/>
            <person name="Shaulsky G."/>
            <person name="Strassmann J.E."/>
            <person name="Queller D.C."/>
            <person name="Kuspa A."/>
            <person name="Grigoriev I.V."/>
        </authorList>
    </citation>
    <scope>NUCLEOTIDE SEQUENCE [LARGE SCALE GENOMIC DNA]</scope>
    <source>
        <strain evidence="4">QSDP1</strain>
    </source>
</reference>
<dbReference type="OrthoDB" id="46529at2759"/>
<accession>F0ZJ46</accession>
<dbReference type="AlphaFoldDB" id="F0ZJ46"/>
<dbReference type="GO" id="GO:0061522">
    <property type="term" value="F:1,4-dihydroxy-2-naphthoyl-CoA thioesterase activity"/>
    <property type="evidence" value="ECO:0000318"/>
    <property type="project" value="GO_Central"/>
</dbReference>
<dbReference type="STRING" id="5786.F0ZJ46"/>
<dbReference type="InterPro" id="IPR006683">
    <property type="entry name" value="Thioestr_dom"/>
</dbReference>
<dbReference type="Proteomes" id="UP000001064">
    <property type="component" value="Unassembled WGS sequence"/>
</dbReference>
<proteinExistence type="predicted"/>
<dbReference type="NCBIfam" id="TIGR00369">
    <property type="entry name" value="unchar_dom_1"/>
    <property type="match status" value="1"/>
</dbReference>
<dbReference type="OMA" id="TEMILYP"/>
<evidence type="ECO:0000313" key="3">
    <source>
        <dbReference type="EMBL" id="EGC36065.1"/>
    </source>
</evidence>
<evidence type="ECO:0000259" key="2">
    <source>
        <dbReference type="Pfam" id="PF03061"/>
    </source>
</evidence>
<dbReference type="Gene3D" id="3.10.129.10">
    <property type="entry name" value="Hotdog Thioesterase"/>
    <property type="match status" value="1"/>
</dbReference>
<dbReference type="InterPro" id="IPR003736">
    <property type="entry name" value="PAAI_dom"/>
</dbReference>
<sequence>MFKYRSVLKTFSTLNKLKCNNINSNAIINSGKLFTQNNNCTLNNSNKFFTTSNNNDINALKLEELIKSDLIHDMKSFLTFKNEKDIQFTSKQWLDILKLRGGRGLPNYMDLDVVDVKDDGTVKMNLKVGKHHVASNGYVHAASVICLADTACGYGCFSKLPKGAFGFTTIELKSNFLGTAAEGDLLECESTLVHAGRSTQVWDAIVKHGNKTLALFRCTEIVLYPQPKKN</sequence>
<dbReference type="KEGG" id="dpp:DICPUDRAFT_151547"/>
<dbReference type="Pfam" id="PF03061">
    <property type="entry name" value="4HBT"/>
    <property type="match status" value="1"/>
</dbReference>